<dbReference type="Pfam" id="PF02086">
    <property type="entry name" value="MethyltransfD12"/>
    <property type="match status" value="1"/>
</dbReference>
<dbReference type="PRINTS" id="PR00505">
    <property type="entry name" value="D12N6MTFRASE"/>
</dbReference>
<dbReference type="PATRIC" id="fig|453.4.peg.1695"/>
<keyword evidence="2 4" id="KW-0808">Transferase</keyword>
<dbReference type="AlphaFoldDB" id="A0A0W0TM06"/>
<protein>
    <submittedName>
        <fullName evidence="4">Modification methylase FokI</fullName>
        <ecNumber evidence="4">2.1.1.72</ecNumber>
    </submittedName>
</protein>
<organism evidence="4 6">
    <name type="scientific">Legionella feeleii</name>
    <dbReference type="NCBI Taxonomy" id="453"/>
    <lineage>
        <taxon>Bacteria</taxon>
        <taxon>Pseudomonadati</taxon>
        <taxon>Pseudomonadota</taxon>
        <taxon>Gammaproteobacteria</taxon>
        <taxon>Legionellales</taxon>
        <taxon>Legionellaceae</taxon>
        <taxon>Legionella</taxon>
    </lineage>
</organism>
<keyword evidence="6" id="KW-1185">Reference proteome</keyword>
<dbReference type="InterPro" id="IPR029063">
    <property type="entry name" value="SAM-dependent_MTases_sf"/>
</dbReference>
<evidence type="ECO:0000256" key="2">
    <source>
        <dbReference type="ARBA" id="ARBA00022679"/>
    </source>
</evidence>
<evidence type="ECO:0000313" key="4">
    <source>
        <dbReference type="EMBL" id="KTC96634.1"/>
    </source>
</evidence>
<reference evidence="4 6" key="1">
    <citation type="submission" date="2015-11" db="EMBL/GenBank/DDBJ databases">
        <title>Genomic analysis of 38 Legionella species identifies large and diverse effector repertoires.</title>
        <authorList>
            <person name="Burstein D."/>
            <person name="Amaro F."/>
            <person name="Zusman T."/>
            <person name="Lifshitz Z."/>
            <person name="Cohen O."/>
            <person name="Gilbert J.A."/>
            <person name="Pupko T."/>
            <person name="Shuman H.A."/>
            <person name="Segal G."/>
        </authorList>
    </citation>
    <scope>NUCLEOTIDE SEQUENCE [LARGE SCALE GENOMIC DNA]</scope>
    <source>
        <strain evidence="4 6">WO-44C</strain>
    </source>
</reference>
<dbReference type="REBASE" id="383555">
    <property type="entry name" value="M1.Lfe12022ORF1439P"/>
</dbReference>
<accession>A0A0W0TM06</accession>
<dbReference type="Proteomes" id="UP000054698">
    <property type="component" value="Unassembled WGS sequence"/>
</dbReference>
<evidence type="ECO:0000313" key="7">
    <source>
        <dbReference type="Proteomes" id="UP000251942"/>
    </source>
</evidence>
<evidence type="ECO:0000256" key="1">
    <source>
        <dbReference type="ARBA" id="ARBA00022603"/>
    </source>
</evidence>
<keyword evidence="1 4" id="KW-0489">Methyltransferase</keyword>
<dbReference type="Proteomes" id="UP000251942">
    <property type="component" value="Unassembled WGS sequence"/>
</dbReference>
<evidence type="ECO:0000313" key="5">
    <source>
        <dbReference type="EMBL" id="SPX60707.1"/>
    </source>
</evidence>
<dbReference type="EC" id="2.1.1.72" evidence="4"/>
<dbReference type="EMBL" id="LNYB01000080">
    <property type="protein sequence ID" value="KTC96634.1"/>
    <property type="molecule type" value="Genomic_DNA"/>
</dbReference>
<dbReference type="Gene3D" id="3.40.50.150">
    <property type="entry name" value="Vaccinia Virus protein VP39"/>
    <property type="match status" value="2"/>
</dbReference>
<dbReference type="SUPFAM" id="SSF53335">
    <property type="entry name" value="S-adenosyl-L-methionine-dependent methyltransferases"/>
    <property type="match status" value="1"/>
</dbReference>
<dbReference type="GO" id="GO:0009307">
    <property type="term" value="P:DNA restriction-modification system"/>
    <property type="evidence" value="ECO:0007669"/>
    <property type="project" value="InterPro"/>
</dbReference>
<dbReference type="OrthoDB" id="9805629at2"/>
<gene>
    <name evidence="4" type="primary">fokIM</name>
    <name evidence="4" type="ORF">Lfee_1546</name>
    <name evidence="5" type="ORF">NCTC12022_01439</name>
</gene>
<reference evidence="5 7" key="2">
    <citation type="submission" date="2018-06" db="EMBL/GenBank/DDBJ databases">
        <authorList>
            <consortium name="Pathogen Informatics"/>
            <person name="Doyle S."/>
        </authorList>
    </citation>
    <scope>NUCLEOTIDE SEQUENCE [LARGE SCALE GENOMIC DNA]</scope>
    <source>
        <strain evidence="5 7">NCTC12022</strain>
    </source>
</reference>
<proteinExistence type="predicted"/>
<sequence>MNLSIQHSDFGLKNTDITPIKFPLPMQYMGGKGRIVDKILDGISSRFTKTNKFIDLFAGSGVVSFEAMLRGYQVSANDIQPYSSVVLSSMLNFSLDGIDYLINKLSNISDNEIFSHARNNYLADYNIERNFINDLNKNLFNWDNYRNFCESTFLCSGKKSEIDYLKKHEQWSLFLAYYRNTYFGIKQSAEIDYLRELSEGLDENLKCHLMASVISSLTYCVSSTTHLAQFLKPTTEKNTICLLKKRALKITDMVIQRLKLLKKLNFYRGGVVLNSDFKDAIKDLNLSSNCIVYADPPYFKEHYSRYYHVLDTFVLYDYPELTFNKRINGITKGRYRKNRIVSDFGKKNTARNAFSELCDSCNIYGNKLAISYACSSIVEKDFFYNIAKEKHLDLNVLEFELVHTGQGQARHKKVTEFLFLLSNE</sequence>
<evidence type="ECO:0000256" key="3">
    <source>
        <dbReference type="ARBA" id="ARBA00022691"/>
    </source>
</evidence>
<dbReference type="InterPro" id="IPR012327">
    <property type="entry name" value="MeTrfase_D12"/>
</dbReference>
<dbReference type="STRING" id="453.Lfee_1546"/>
<dbReference type="RefSeq" id="WP_058445526.1">
    <property type="nucleotide sequence ID" value="NZ_CAAAHT010000055.1"/>
</dbReference>
<keyword evidence="3" id="KW-0949">S-adenosyl-L-methionine</keyword>
<dbReference type="EMBL" id="UASS01000011">
    <property type="protein sequence ID" value="SPX60707.1"/>
    <property type="molecule type" value="Genomic_DNA"/>
</dbReference>
<dbReference type="GO" id="GO:0009007">
    <property type="term" value="F:site-specific DNA-methyltransferase (adenine-specific) activity"/>
    <property type="evidence" value="ECO:0007669"/>
    <property type="project" value="UniProtKB-EC"/>
</dbReference>
<evidence type="ECO:0000313" key="6">
    <source>
        <dbReference type="Proteomes" id="UP000054698"/>
    </source>
</evidence>
<name>A0A0W0TM06_9GAMM</name>
<dbReference type="GO" id="GO:0032259">
    <property type="term" value="P:methylation"/>
    <property type="evidence" value="ECO:0007669"/>
    <property type="project" value="UniProtKB-KW"/>
</dbReference>